<dbReference type="PANTHER" id="PTHR11860">
    <property type="entry name" value="POLYMERIC-IMMUNOGLOBULIN RECEPTOR"/>
    <property type="match status" value="1"/>
</dbReference>
<keyword evidence="2 5" id="KW-0812">Transmembrane</keyword>
<comment type="subcellular location">
    <subcellularLocation>
        <location evidence="1">Membrane</location>
    </subcellularLocation>
</comment>
<evidence type="ECO:0000256" key="1">
    <source>
        <dbReference type="ARBA" id="ARBA00004370"/>
    </source>
</evidence>
<dbReference type="OrthoDB" id="8920197at2759"/>
<dbReference type="PANTHER" id="PTHR11860:SF118">
    <property type="entry name" value="CMRF35-LIKE MOLECULE 3-RELATED"/>
    <property type="match status" value="1"/>
</dbReference>
<evidence type="ECO:0000256" key="2">
    <source>
        <dbReference type="ARBA" id="ARBA00022692"/>
    </source>
</evidence>
<evidence type="ECO:0000256" key="4">
    <source>
        <dbReference type="SAM" id="MobiDB-lite"/>
    </source>
</evidence>
<dbReference type="Gene3D" id="2.60.40.10">
    <property type="entry name" value="Immunoglobulins"/>
    <property type="match status" value="2"/>
</dbReference>
<evidence type="ECO:0000313" key="6">
    <source>
        <dbReference type="Proteomes" id="UP000515150"/>
    </source>
</evidence>
<reference evidence="7" key="1">
    <citation type="submission" date="2025-08" db="UniProtKB">
        <authorList>
            <consortium name="RefSeq"/>
        </authorList>
    </citation>
    <scope>IDENTIFICATION</scope>
</reference>
<accession>A0A8M1HNZ0</accession>
<dbReference type="GO" id="GO:0005886">
    <property type="term" value="C:plasma membrane"/>
    <property type="evidence" value="ECO:0007669"/>
    <property type="project" value="TreeGrafter"/>
</dbReference>
<sequence length="324" mass="37096">MARYFSFLLIIFGITRIYSITTISKVSVKPGHSLTIPCNYDTYYTNHVKYLCKGYTWTSCSYEVKTNQAHHSGKFTISDNKTKRIFTVTINHLTISDTGYYWCAVEINNGGDDGAFFHVLVTTGAHTLYTDHQEITGFIGDSMRIWFHSRNRGAVKWCRLGSSCATVTSKSINGINLDIHENPYDNFTVTMSRLRTESSGWYYFVKGDLQMPVHLTVTERPSTTTLSPTTHQSTTTHHTTVRENQTFTTFRPEQKSSDKVDLKKLIIPLALLIFIVMTTLIIWFILKTHKQRKVNSSATVKAEGEVTYCDVKYRKELQCRLEVM</sequence>
<gene>
    <name evidence="7" type="primary">LOC114870698</name>
</gene>
<dbReference type="InterPro" id="IPR036179">
    <property type="entry name" value="Ig-like_dom_sf"/>
</dbReference>
<dbReference type="GO" id="GO:0004888">
    <property type="term" value="F:transmembrane signaling receptor activity"/>
    <property type="evidence" value="ECO:0007669"/>
    <property type="project" value="TreeGrafter"/>
</dbReference>
<dbReference type="InterPro" id="IPR050671">
    <property type="entry name" value="CD300_family_receptors"/>
</dbReference>
<dbReference type="PROSITE" id="PS50835">
    <property type="entry name" value="IG_LIKE"/>
    <property type="match status" value="1"/>
</dbReference>
<proteinExistence type="predicted"/>
<dbReference type="GeneID" id="114870698"/>
<feature type="compositionally biased region" description="Low complexity" evidence="4">
    <location>
        <begin position="222"/>
        <end position="238"/>
    </location>
</feature>
<dbReference type="SMART" id="SM00409">
    <property type="entry name" value="IG"/>
    <property type="match status" value="2"/>
</dbReference>
<keyword evidence="3 5" id="KW-0472">Membrane</keyword>
<dbReference type="CDD" id="cd05716">
    <property type="entry name" value="IgV_pIgR_like"/>
    <property type="match status" value="1"/>
</dbReference>
<dbReference type="AlphaFoldDB" id="A0A8M1HNZ0"/>
<dbReference type="RefSeq" id="XP_040929877.1">
    <property type="nucleotide sequence ID" value="XM_041073943.2"/>
</dbReference>
<dbReference type="KEGG" id="bspl:114870698"/>
<dbReference type="SUPFAM" id="SSF48726">
    <property type="entry name" value="Immunoglobulin"/>
    <property type="match status" value="2"/>
</dbReference>
<feature type="region of interest" description="Disordered" evidence="4">
    <location>
        <begin position="221"/>
        <end position="240"/>
    </location>
</feature>
<dbReference type="InterPro" id="IPR013783">
    <property type="entry name" value="Ig-like_fold"/>
</dbReference>
<name>A0A8M1HNZ0_BETSP</name>
<keyword evidence="5" id="KW-1133">Transmembrane helix</keyword>
<dbReference type="InterPro" id="IPR007110">
    <property type="entry name" value="Ig-like_dom"/>
</dbReference>
<feature type="transmembrane region" description="Helical" evidence="5">
    <location>
        <begin position="265"/>
        <end position="286"/>
    </location>
</feature>
<evidence type="ECO:0000313" key="7">
    <source>
        <dbReference type="RefSeq" id="XP_040929877.1"/>
    </source>
</evidence>
<organism evidence="6 7">
    <name type="scientific">Betta splendens</name>
    <name type="common">Siamese fighting fish</name>
    <dbReference type="NCBI Taxonomy" id="158456"/>
    <lineage>
        <taxon>Eukaryota</taxon>
        <taxon>Metazoa</taxon>
        <taxon>Chordata</taxon>
        <taxon>Craniata</taxon>
        <taxon>Vertebrata</taxon>
        <taxon>Euteleostomi</taxon>
        <taxon>Actinopterygii</taxon>
        <taxon>Neopterygii</taxon>
        <taxon>Teleostei</taxon>
        <taxon>Neoteleostei</taxon>
        <taxon>Acanthomorphata</taxon>
        <taxon>Anabantaria</taxon>
        <taxon>Anabantiformes</taxon>
        <taxon>Anabantoidei</taxon>
        <taxon>Osphronemidae</taxon>
        <taxon>Betta</taxon>
    </lineage>
</organism>
<dbReference type="Proteomes" id="UP000515150">
    <property type="component" value="Chromosome 15"/>
</dbReference>
<protein>
    <submittedName>
        <fullName evidence="7">Uncharacterized protein LOC114870698</fullName>
    </submittedName>
</protein>
<dbReference type="InterPro" id="IPR003599">
    <property type="entry name" value="Ig_sub"/>
</dbReference>
<evidence type="ECO:0000256" key="3">
    <source>
        <dbReference type="ARBA" id="ARBA00023136"/>
    </source>
</evidence>
<keyword evidence="6" id="KW-1185">Reference proteome</keyword>
<evidence type="ECO:0000256" key="5">
    <source>
        <dbReference type="SAM" id="Phobius"/>
    </source>
</evidence>
<dbReference type="InterPro" id="IPR013106">
    <property type="entry name" value="Ig_V-set"/>
</dbReference>
<dbReference type="Pfam" id="PF07686">
    <property type="entry name" value="V-set"/>
    <property type="match status" value="1"/>
</dbReference>